<comment type="function">
    <text evidence="13">Glutamate-gated receptor that probably acts as non-selective cation channel.</text>
</comment>
<gene>
    <name evidence="17" type="ORF">C4D60_Mb02t16130</name>
</gene>
<evidence type="ECO:0000313" key="18">
    <source>
        <dbReference type="Proteomes" id="UP000317650"/>
    </source>
</evidence>
<evidence type="ECO:0000256" key="2">
    <source>
        <dbReference type="ARBA" id="ARBA00008685"/>
    </source>
</evidence>
<reference evidence="17 18" key="1">
    <citation type="journal article" date="2019" name="Nat. Plants">
        <title>Genome sequencing of Musa balbisiana reveals subgenome evolution and function divergence in polyploid bananas.</title>
        <authorList>
            <person name="Yao X."/>
        </authorList>
    </citation>
    <scope>NUCLEOTIDE SEQUENCE [LARGE SCALE GENOMIC DNA]</scope>
    <source>
        <strain evidence="18">cv. DH-PKW</strain>
        <tissue evidence="17">Leaves</tissue>
    </source>
</reference>
<keyword evidence="5 15" id="KW-0732">Signal</keyword>
<dbReference type="Proteomes" id="UP000317650">
    <property type="component" value="Chromosome 2"/>
</dbReference>
<comment type="caution">
    <text evidence="17">The sequence shown here is derived from an EMBL/GenBank/DDBJ whole genome shotgun (WGS) entry which is preliminary data.</text>
</comment>
<name>A0A4S8IB26_MUSBA</name>
<dbReference type="InterPro" id="IPR028082">
    <property type="entry name" value="Peripla_BP_I"/>
</dbReference>
<keyword evidence="9 13" id="KW-0675">Receptor</keyword>
<dbReference type="PIRSF" id="PIRSF037090">
    <property type="entry name" value="Iontro_Glu-like_rcpt_pln"/>
    <property type="match status" value="1"/>
</dbReference>
<dbReference type="SUPFAM" id="SSF53822">
    <property type="entry name" value="Periplasmic binding protein-like I"/>
    <property type="match status" value="1"/>
</dbReference>
<dbReference type="SUPFAM" id="SSF53850">
    <property type="entry name" value="Periplasmic binding protein-like II"/>
    <property type="match status" value="1"/>
</dbReference>
<dbReference type="InterPro" id="IPR015683">
    <property type="entry name" value="Ionotropic_Glu_rcpt"/>
</dbReference>
<dbReference type="GO" id="GO:0016020">
    <property type="term" value="C:membrane"/>
    <property type="evidence" value="ECO:0007669"/>
    <property type="project" value="UniProtKB-SubCell"/>
</dbReference>
<evidence type="ECO:0000256" key="6">
    <source>
        <dbReference type="ARBA" id="ARBA00022989"/>
    </source>
</evidence>
<evidence type="ECO:0000256" key="11">
    <source>
        <dbReference type="ARBA" id="ARBA00023286"/>
    </source>
</evidence>
<keyword evidence="7 13" id="KW-0406">Ion transport</keyword>
<keyword evidence="10" id="KW-0325">Glycoprotein</keyword>
<organism evidence="17 18">
    <name type="scientific">Musa balbisiana</name>
    <name type="common">Banana</name>
    <dbReference type="NCBI Taxonomy" id="52838"/>
    <lineage>
        <taxon>Eukaryota</taxon>
        <taxon>Viridiplantae</taxon>
        <taxon>Streptophyta</taxon>
        <taxon>Embryophyta</taxon>
        <taxon>Tracheophyta</taxon>
        <taxon>Spermatophyta</taxon>
        <taxon>Magnoliopsida</taxon>
        <taxon>Liliopsida</taxon>
        <taxon>Zingiberales</taxon>
        <taxon>Musaceae</taxon>
        <taxon>Musa</taxon>
    </lineage>
</organism>
<evidence type="ECO:0000256" key="8">
    <source>
        <dbReference type="ARBA" id="ARBA00023136"/>
    </source>
</evidence>
<proteinExistence type="inferred from homology"/>
<accession>A0A4S8IB26</accession>
<feature type="signal peptide" evidence="15">
    <location>
        <begin position="1"/>
        <end position="25"/>
    </location>
</feature>
<dbReference type="Gene3D" id="1.10.287.70">
    <property type="match status" value="1"/>
</dbReference>
<dbReference type="GO" id="GO:0015276">
    <property type="term" value="F:ligand-gated monoatomic ion channel activity"/>
    <property type="evidence" value="ECO:0007669"/>
    <property type="project" value="InterPro"/>
</dbReference>
<keyword evidence="8 13" id="KW-0472">Membrane</keyword>
<protein>
    <recommendedName>
        <fullName evidence="13">Glutamate receptor</fullName>
    </recommendedName>
</protein>
<keyword evidence="11 13" id="KW-1071">Ligand-gated ion channel</keyword>
<sequence>MLQNNMRASLLSFLFFCFSLYCAKAASVYIGALVNTESRVGREKKVAIEIAARHYNSSSSSLLLSVREFSSSADPLEIYTKAKDLMNWGAEAIIGAGTWPEVAVLARLGSTARIPVISLATTPTPSSPMPFLVRMSYPNSGEARCLSDVVRSYNWRRVIVLYEDDSYGSISGVLPLLSDALRAGGSRIDYHIAFPPWHTVSDDDAEDTVRQKLKHVPPQISKVFIVLRSSPELAVHLFKEAKLLGMMAKGHVWIVNDDITALLDSTDLSSSFISSYMQGVIGISTYVNTTSSFFDDFSSEFQQRFDREYGTKGRQPGMHAVRAYDAVHVLAHAAAERAENRSSIALLEGVLHGNFSGLSGSISFTREGSLPEDGRRNSAFRVLNVVGRSYRELGFWSEGYGFFEEEREMGHGRPAVDVLRPVFWPGGTERTPGGWGMLRIGVPNHTTFDQFVKVEYDDSSGKVKGVTGFCIDVFREILKHLSYDLYYEFIPFAGSYDDLVNRVPLQVIDAAVGDITILAKRAVDVSFTEPILSSGLAMMLPLRPNHTPWMLVKPFTKDVWFLILATLLYTAGVLWYLERDSNPEFHGTWCVQLGAALWLIFSTIFFAHGRIHNYYTKTVMVVWLLVVFILTSSFTANLSSILVTEKLGAVPPGSRVGYDGDAFVLKYLKDVLGYKERNTEWIRSPEAYSEAFKSNKISAAYLETPYIRVFLSRYKDFTVSGETHRLGGFGFVFPKDSPLAADFSQVILQLAENGALNNLEKKWFSVTLSSSPTPDNERKKESLSLDSFWALFLFTGCTSTIILLVFSAHSFLPTRARAAAAAVSFEPLRHSFKKVWTATAKLNEKRESLKPSEQQGSGMNSP</sequence>
<dbReference type="InterPro" id="IPR001828">
    <property type="entry name" value="ANF_lig-bd_rcpt"/>
</dbReference>
<feature type="transmembrane region" description="Helical" evidence="14">
    <location>
        <begin position="559"/>
        <end position="577"/>
    </location>
</feature>
<keyword evidence="4 14" id="KW-0812">Transmembrane</keyword>
<evidence type="ECO:0000256" key="1">
    <source>
        <dbReference type="ARBA" id="ARBA00004141"/>
    </source>
</evidence>
<comment type="similarity">
    <text evidence="2 13">Belongs to the glutamate-gated ion channel (TC 1.A.10.1) family.</text>
</comment>
<dbReference type="PANTHER" id="PTHR18966">
    <property type="entry name" value="IONOTROPIC GLUTAMATE RECEPTOR"/>
    <property type="match status" value="1"/>
</dbReference>
<dbReference type="Gene3D" id="3.40.190.10">
    <property type="entry name" value="Periplasmic binding protein-like II"/>
    <property type="match status" value="2"/>
</dbReference>
<evidence type="ECO:0000256" key="12">
    <source>
        <dbReference type="ARBA" id="ARBA00023303"/>
    </source>
</evidence>
<dbReference type="CDD" id="cd13686">
    <property type="entry name" value="GluR_Plant"/>
    <property type="match status" value="1"/>
</dbReference>
<evidence type="ECO:0000256" key="7">
    <source>
        <dbReference type="ARBA" id="ARBA00023065"/>
    </source>
</evidence>
<feature type="transmembrane region" description="Helical" evidence="14">
    <location>
        <begin position="620"/>
        <end position="643"/>
    </location>
</feature>
<feature type="chain" id="PRO_5020974317" description="Glutamate receptor" evidence="15">
    <location>
        <begin position="26"/>
        <end position="862"/>
    </location>
</feature>
<dbReference type="InterPro" id="IPR001320">
    <property type="entry name" value="Iontro_rcpt_C"/>
</dbReference>
<evidence type="ECO:0000256" key="10">
    <source>
        <dbReference type="ARBA" id="ARBA00023180"/>
    </source>
</evidence>
<evidence type="ECO:0000256" key="9">
    <source>
        <dbReference type="ARBA" id="ARBA00023170"/>
    </source>
</evidence>
<comment type="subcellular location">
    <subcellularLocation>
        <location evidence="1">Membrane</location>
        <topology evidence="1">Multi-pass membrane protein</topology>
    </subcellularLocation>
</comment>
<evidence type="ECO:0000313" key="17">
    <source>
        <dbReference type="EMBL" id="THU45277.1"/>
    </source>
</evidence>
<dbReference type="InterPro" id="IPR017103">
    <property type="entry name" value="Iontropic_Glu_rcpt_pln"/>
</dbReference>
<keyword evidence="3 13" id="KW-0813">Transport</keyword>
<feature type="transmembrane region" description="Helical" evidence="14">
    <location>
        <begin position="788"/>
        <end position="808"/>
    </location>
</feature>
<dbReference type="FunFam" id="3.40.50.2300:FF:000188">
    <property type="entry name" value="Glutamate receptor"/>
    <property type="match status" value="1"/>
</dbReference>
<dbReference type="Pfam" id="PF01094">
    <property type="entry name" value="ANF_receptor"/>
    <property type="match status" value="1"/>
</dbReference>
<dbReference type="STRING" id="52838.A0A4S8IB26"/>
<dbReference type="Gene3D" id="3.40.50.2300">
    <property type="match status" value="2"/>
</dbReference>
<evidence type="ECO:0000256" key="3">
    <source>
        <dbReference type="ARBA" id="ARBA00022448"/>
    </source>
</evidence>
<keyword evidence="6 14" id="KW-1133">Transmembrane helix</keyword>
<dbReference type="AlphaFoldDB" id="A0A4S8IB26"/>
<feature type="domain" description="Ionotropic glutamate receptor C-terminal" evidence="16">
    <location>
        <begin position="439"/>
        <end position="766"/>
    </location>
</feature>
<dbReference type="Pfam" id="PF00060">
    <property type="entry name" value="Lig_chan"/>
    <property type="match status" value="1"/>
</dbReference>
<keyword evidence="12 13" id="KW-0407">Ion channel</keyword>
<evidence type="ECO:0000256" key="5">
    <source>
        <dbReference type="ARBA" id="ARBA00022729"/>
    </source>
</evidence>
<dbReference type="EMBL" id="PYDT01000011">
    <property type="protein sequence ID" value="THU45277.1"/>
    <property type="molecule type" value="Genomic_DNA"/>
</dbReference>
<evidence type="ECO:0000259" key="16">
    <source>
        <dbReference type="SMART" id="SM00079"/>
    </source>
</evidence>
<evidence type="ECO:0000256" key="4">
    <source>
        <dbReference type="ARBA" id="ARBA00022692"/>
    </source>
</evidence>
<keyword evidence="18" id="KW-1185">Reference proteome</keyword>
<evidence type="ECO:0000256" key="13">
    <source>
        <dbReference type="PIRNR" id="PIRNR037090"/>
    </source>
</evidence>
<evidence type="ECO:0000256" key="15">
    <source>
        <dbReference type="SAM" id="SignalP"/>
    </source>
</evidence>
<evidence type="ECO:0000256" key="14">
    <source>
        <dbReference type="SAM" id="Phobius"/>
    </source>
</evidence>
<dbReference type="SMART" id="SM00079">
    <property type="entry name" value="PBPe"/>
    <property type="match status" value="1"/>
</dbReference>
<feature type="transmembrane region" description="Helical" evidence="14">
    <location>
        <begin position="589"/>
        <end position="608"/>
    </location>
</feature>